<dbReference type="Gene3D" id="1.20.1600.10">
    <property type="entry name" value="Outer membrane efflux proteins (OEP)"/>
    <property type="match status" value="1"/>
</dbReference>
<evidence type="ECO:0000313" key="3">
    <source>
        <dbReference type="EMBL" id="TWT95501.1"/>
    </source>
</evidence>
<dbReference type="InterPro" id="IPR003423">
    <property type="entry name" value="OMP_efflux"/>
</dbReference>
<evidence type="ECO:0000256" key="2">
    <source>
        <dbReference type="SAM" id="MobiDB-lite"/>
    </source>
</evidence>
<organism evidence="3 4">
    <name type="scientific">Neorhodopirellula pilleata</name>
    <dbReference type="NCBI Taxonomy" id="2714738"/>
    <lineage>
        <taxon>Bacteria</taxon>
        <taxon>Pseudomonadati</taxon>
        <taxon>Planctomycetota</taxon>
        <taxon>Planctomycetia</taxon>
        <taxon>Pirellulales</taxon>
        <taxon>Pirellulaceae</taxon>
        <taxon>Neorhodopirellula</taxon>
    </lineage>
</organism>
<protein>
    <submittedName>
        <fullName evidence="3">Outer membrane efflux protein</fullName>
    </submittedName>
</protein>
<dbReference type="EMBL" id="SJPM01000006">
    <property type="protein sequence ID" value="TWT95501.1"/>
    <property type="molecule type" value="Genomic_DNA"/>
</dbReference>
<reference evidence="3 4" key="1">
    <citation type="submission" date="2019-02" db="EMBL/GenBank/DDBJ databases">
        <title>Deep-cultivation of Planctomycetes and their phenomic and genomic characterization uncovers novel biology.</title>
        <authorList>
            <person name="Wiegand S."/>
            <person name="Jogler M."/>
            <person name="Boedeker C."/>
            <person name="Pinto D."/>
            <person name="Vollmers J."/>
            <person name="Rivas-Marin E."/>
            <person name="Kohn T."/>
            <person name="Peeters S.H."/>
            <person name="Heuer A."/>
            <person name="Rast P."/>
            <person name="Oberbeckmann S."/>
            <person name="Bunk B."/>
            <person name="Jeske O."/>
            <person name="Meyerdierks A."/>
            <person name="Storesund J.E."/>
            <person name="Kallscheuer N."/>
            <person name="Luecker S."/>
            <person name="Lage O.M."/>
            <person name="Pohl T."/>
            <person name="Merkel B.J."/>
            <person name="Hornburger P."/>
            <person name="Mueller R.-W."/>
            <person name="Bruemmer F."/>
            <person name="Labrenz M."/>
            <person name="Spormann A.M."/>
            <person name="Op Den Camp H."/>
            <person name="Overmann J."/>
            <person name="Amann R."/>
            <person name="Jetten M.S.M."/>
            <person name="Mascher T."/>
            <person name="Medema M.H."/>
            <person name="Devos D.P."/>
            <person name="Kaster A.-K."/>
            <person name="Ovreas L."/>
            <person name="Rohde M."/>
            <person name="Galperin M.Y."/>
            <person name="Jogler C."/>
        </authorList>
    </citation>
    <scope>NUCLEOTIDE SEQUENCE [LARGE SCALE GENOMIC DNA]</scope>
    <source>
        <strain evidence="3 4">Pla100</strain>
    </source>
</reference>
<gene>
    <name evidence="3" type="ORF">Pla100_31420</name>
</gene>
<dbReference type="RefSeq" id="WP_231603084.1">
    <property type="nucleotide sequence ID" value="NZ_SJPM01000006.1"/>
</dbReference>
<sequence>MDVVRETGNTNAPIESAMDRHSRCNRSRALSNAKSPYKRDGLSKRRRLAALVCGLVASVSTIGCGLTQKIPDGPHDTRTSYHDHSALRIEYPQVQECASPVAAAAASAVAPHALQDPASIPAFEITLPDAIAQALRSSPVLRSIGGAVVTTPQAVSTTFDPALAHANPQLGVEAALAAFDAQYTQSLFFDKIDQPRNFNTAVLGGGGGGGGVGAIFPAFSQQTLGTFNSELRKRTATGTSFALRNNIGYTRTQDPSAASQLFPSAFAGFMEAEIRQPLMRGAGTTFNRIAGSAGAAGQIGQYNGVLIARVNEDVALADFEAAVISLIADVEQAYWDLTAAYRVLEATVKGREAALQTFQYQQVRLEVGTGRRDEEAQARSQYYAFEAQVQSALAGPNSLYATEQRLRYLIGMPATDGTLLKPATSPIDAKVVFDWSSALGQALDRRVEVRRQKYNVKRRELELTAARLNRRPQIDLVGQYRWRGLGDHLIGDGDNGEFDNLADSISDGDYQEWRAGVEINAPVGLRAASSAVAHAKLNLNRERALLNETELRISHDLSDAARAIELTYQLVETNYNRYLADLKQVDVLRRRYRDGTDNINFLLQAQRQVVTSEAEFYRSISNYNLAIRDFHRQKGSLLAYAQVNLAEGQWCPGAERDAYELGRFLEPRHHPEAVDVPCPVSNGGFDPSAPQPTVGFEATSWGMIDEGISSSGDSPVVATEATHPKTKR</sequence>
<evidence type="ECO:0000256" key="1">
    <source>
        <dbReference type="ARBA" id="ARBA00007613"/>
    </source>
</evidence>
<evidence type="ECO:0000313" key="4">
    <source>
        <dbReference type="Proteomes" id="UP000316213"/>
    </source>
</evidence>
<keyword evidence="4" id="KW-1185">Reference proteome</keyword>
<feature type="region of interest" description="Disordered" evidence="2">
    <location>
        <begin position="1"/>
        <end position="38"/>
    </location>
</feature>
<comment type="caution">
    <text evidence="3">The sequence shown here is derived from an EMBL/GenBank/DDBJ whole genome shotgun (WGS) entry which is preliminary data.</text>
</comment>
<dbReference type="PANTHER" id="PTHR30203">
    <property type="entry name" value="OUTER MEMBRANE CATION EFFLUX PROTEIN"/>
    <property type="match status" value="1"/>
</dbReference>
<dbReference type="AlphaFoldDB" id="A0A5C6A8Y4"/>
<feature type="region of interest" description="Disordered" evidence="2">
    <location>
        <begin position="706"/>
        <end position="728"/>
    </location>
</feature>
<dbReference type="PANTHER" id="PTHR30203:SF33">
    <property type="entry name" value="BLR4455 PROTEIN"/>
    <property type="match status" value="1"/>
</dbReference>
<dbReference type="InterPro" id="IPR010131">
    <property type="entry name" value="MdtP/NodT-like"/>
</dbReference>
<accession>A0A5C6A8Y4</accession>
<proteinExistence type="inferred from homology"/>
<comment type="similarity">
    <text evidence="1">Belongs to the outer membrane factor (OMF) (TC 1.B.17) family.</text>
</comment>
<dbReference type="GO" id="GO:0015562">
    <property type="term" value="F:efflux transmembrane transporter activity"/>
    <property type="evidence" value="ECO:0007669"/>
    <property type="project" value="InterPro"/>
</dbReference>
<dbReference type="SUPFAM" id="SSF56954">
    <property type="entry name" value="Outer membrane efflux proteins (OEP)"/>
    <property type="match status" value="1"/>
</dbReference>
<dbReference type="Pfam" id="PF02321">
    <property type="entry name" value="OEP"/>
    <property type="match status" value="1"/>
</dbReference>
<dbReference type="Proteomes" id="UP000316213">
    <property type="component" value="Unassembled WGS sequence"/>
</dbReference>
<name>A0A5C6A8Y4_9BACT</name>